<name>A0AAV0DUG7_9ASTE</name>
<dbReference type="SUPFAM" id="SSF53335">
    <property type="entry name" value="S-adenosyl-L-methionine-dependent methyltransferases"/>
    <property type="match status" value="2"/>
</dbReference>
<dbReference type="Gene3D" id="3.40.50.150">
    <property type="entry name" value="Vaccinia Virus protein VP39"/>
    <property type="match status" value="2"/>
</dbReference>
<dbReference type="GO" id="GO:0008757">
    <property type="term" value="F:S-adenosylmethionine-dependent methyltransferase activity"/>
    <property type="evidence" value="ECO:0007669"/>
    <property type="project" value="InterPro"/>
</dbReference>
<dbReference type="Proteomes" id="UP001152523">
    <property type="component" value="Unassembled WGS sequence"/>
</dbReference>
<keyword evidence="1" id="KW-0812">Transmembrane</keyword>
<comment type="caution">
    <text evidence="4">The sequence shown here is derived from an EMBL/GenBank/DDBJ whole genome shotgun (WGS) entry which is preliminary data.</text>
</comment>
<gene>
    <name evidence="4" type="ORF">CEPIT_LOCUS18732</name>
</gene>
<evidence type="ECO:0000259" key="3">
    <source>
        <dbReference type="Pfam" id="PF25276"/>
    </source>
</evidence>
<sequence>MDTAVAKTNRMGNILVKTLSFGVLVFLARFAYFITITGNTYDSRAVTDAINTAAAVRLRDFYSSLFHDLIAEGFLSLNSRTLCIGTLTGEDVATLREIGVADSIGIAAKSSPPLVRYGHGSRIPFKDEAFDFIFSGNMDLERTDRPTEFAKEVSRTLNPGGFFVVLTSGTDLYSLNSLLALFNSCRAIRTSEIDGIDFPSQNIREVVLMKDNSIPDDYVDGRRKKASKCSAPGFIHELIRKAEPLIAEEPLKPWVIFRRNLKNITYLSSIVDISFKHKYIYIDVGSRNYASSIGNWFKKHYPKQNKPFQIYAIEADSTFHDEYRTKKGVTLLPYAAWIRNETLFFEITREPNKNMDRSRGGMGRIQTVQSSLEFTGKADKIQGFDFAKWLKGLGLRNDYVVMKMDVEGTEFHLIPRMIESGVMCLVDELFLECHYSRWQRCCPGVRSPKYQKTYDQCLALFSSLRERGVFVHQWW</sequence>
<dbReference type="Pfam" id="PF08241">
    <property type="entry name" value="Methyltransf_11"/>
    <property type="match status" value="1"/>
</dbReference>
<dbReference type="EMBL" id="CAMAPF010000150">
    <property type="protein sequence ID" value="CAH9109437.1"/>
    <property type="molecule type" value="Genomic_DNA"/>
</dbReference>
<accession>A0AAV0DUG7</accession>
<dbReference type="AlphaFoldDB" id="A0AAV0DUG7"/>
<keyword evidence="1" id="KW-0472">Membrane</keyword>
<dbReference type="PANTHER" id="PTHR44843:SF13">
    <property type="entry name" value="METHYLTRANSFERASE FKBM DOMAIN-CONTAINING PROTEIN"/>
    <property type="match status" value="1"/>
</dbReference>
<dbReference type="GO" id="GO:0009820">
    <property type="term" value="P:alkaloid metabolic process"/>
    <property type="evidence" value="ECO:0007669"/>
    <property type="project" value="UniProtKB-KW"/>
</dbReference>
<feature type="domain" description="DUF7870" evidence="3">
    <location>
        <begin position="377"/>
        <end position="475"/>
    </location>
</feature>
<dbReference type="InterPro" id="IPR013216">
    <property type="entry name" value="Methyltransf_11"/>
</dbReference>
<evidence type="ECO:0008006" key="6">
    <source>
        <dbReference type="Google" id="ProtNLM"/>
    </source>
</evidence>
<evidence type="ECO:0000256" key="1">
    <source>
        <dbReference type="SAM" id="Phobius"/>
    </source>
</evidence>
<dbReference type="CDD" id="cd02440">
    <property type="entry name" value="AdoMet_MTases"/>
    <property type="match status" value="1"/>
</dbReference>
<evidence type="ECO:0000313" key="4">
    <source>
        <dbReference type="EMBL" id="CAH9109437.1"/>
    </source>
</evidence>
<evidence type="ECO:0000259" key="2">
    <source>
        <dbReference type="Pfam" id="PF08241"/>
    </source>
</evidence>
<dbReference type="PANTHER" id="PTHR44843">
    <property type="entry name" value="METHYLTRANSFERASE"/>
    <property type="match status" value="1"/>
</dbReference>
<dbReference type="InterPro" id="IPR029063">
    <property type="entry name" value="SAM-dependent_MTases_sf"/>
</dbReference>
<feature type="transmembrane region" description="Helical" evidence="1">
    <location>
        <begin position="12"/>
        <end position="34"/>
    </location>
</feature>
<dbReference type="InterPro" id="IPR057192">
    <property type="entry name" value="DUF7870"/>
</dbReference>
<protein>
    <recommendedName>
        <fullName evidence="6">Methyltransferase type 11 domain-containing protein</fullName>
    </recommendedName>
</protein>
<feature type="domain" description="DUF7870" evidence="3">
    <location>
        <begin position="242"/>
        <end position="339"/>
    </location>
</feature>
<keyword evidence="1" id="KW-1133">Transmembrane helix</keyword>
<organism evidence="4 5">
    <name type="scientific">Cuscuta epithymum</name>
    <dbReference type="NCBI Taxonomy" id="186058"/>
    <lineage>
        <taxon>Eukaryota</taxon>
        <taxon>Viridiplantae</taxon>
        <taxon>Streptophyta</taxon>
        <taxon>Embryophyta</taxon>
        <taxon>Tracheophyta</taxon>
        <taxon>Spermatophyta</taxon>
        <taxon>Magnoliopsida</taxon>
        <taxon>eudicotyledons</taxon>
        <taxon>Gunneridae</taxon>
        <taxon>Pentapetalae</taxon>
        <taxon>asterids</taxon>
        <taxon>lamiids</taxon>
        <taxon>Solanales</taxon>
        <taxon>Convolvulaceae</taxon>
        <taxon>Cuscuteae</taxon>
        <taxon>Cuscuta</taxon>
        <taxon>Cuscuta subgen. Cuscuta</taxon>
    </lineage>
</organism>
<proteinExistence type="predicted"/>
<feature type="domain" description="Methyltransferase type 11" evidence="2">
    <location>
        <begin position="115"/>
        <end position="165"/>
    </location>
</feature>
<dbReference type="Pfam" id="PF25276">
    <property type="entry name" value="DUF7870"/>
    <property type="match status" value="2"/>
</dbReference>
<evidence type="ECO:0000313" key="5">
    <source>
        <dbReference type="Proteomes" id="UP001152523"/>
    </source>
</evidence>
<keyword evidence="5" id="KW-1185">Reference proteome</keyword>
<reference evidence="4" key="1">
    <citation type="submission" date="2022-07" db="EMBL/GenBank/DDBJ databases">
        <authorList>
            <person name="Macas J."/>
            <person name="Novak P."/>
            <person name="Neumann P."/>
        </authorList>
    </citation>
    <scope>NUCLEOTIDE SEQUENCE</scope>
</reference>